<organism evidence="2 3">
    <name type="scientific">Panicum virgatum</name>
    <name type="common">Blackwell switchgrass</name>
    <dbReference type="NCBI Taxonomy" id="38727"/>
    <lineage>
        <taxon>Eukaryota</taxon>
        <taxon>Viridiplantae</taxon>
        <taxon>Streptophyta</taxon>
        <taxon>Embryophyta</taxon>
        <taxon>Tracheophyta</taxon>
        <taxon>Spermatophyta</taxon>
        <taxon>Magnoliopsida</taxon>
        <taxon>Liliopsida</taxon>
        <taxon>Poales</taxon>
        <taxon>Poaceae</taxon>
        <taxon>PACMAD clade</taxon>
        <taxon>Panicoideae</taxon>
        <taxon>Panicodae</taxon>
        <taxon>Paniceae</taxon>
        <taxon>Panicinae</taxon>
        <taxon>Panicum</taxon>
        <taxon>Panicum sect. Hiantes</taxon>
    </lineage>
</organism>
<dbReference type="AlphaFoldDB" id="A0A8T0XH35"/>
<evidence type="ECO:0000313" key="3">
    <source>
        <dbReference type="Proteomes" id="UP000823388"/>
    </source>
</evidence>
<evidence type="ECO:0000256" key="1">
    <source>
        <dbReference type="SAM" id="MobiDB-lite"/>
    </source>
</evidence>
<gene>
    <name evidence="2" type="ORF">PVAP13_1KG242905</name>
</gene>
<name>A0A8T0XH35_PANVG</name>
<proteinExistence type="predicted"/>
<accession>A0A8T0XH35</accession>
<feature type="compositionally biased region" description="Low complexity" evidence="1">
    <location>
        <begin position="134"/>
        <end position="144"/>
    </location>
</feature>
<dbReference type="EMBL" id="CM029037">
    <property type="protein sequence ID" value="KAG2658575.1"/>
    <property type="molecule type" value="Genomic_DNA"/>
</dbReference>
<feature type="region of interest" description="Disordered" evidence="1">
    <location>
        <begin position="126"/>
        <end position="221"/>
    </location>
</feature>
<keyword evidence="3" id="KW-1185">Reference proteome</keyword>
<sequence length="221" mass="24479">MVQNTPATSLPSLTDVWGPHVRFSFNLTSTTLLHLARARCRRALTPSCPRASTPPPRPRAGSLPPRARLTLAQACRRRALTPARRRRALAQTRHRRCLAWPCAGTPPPPSLRPRRRGSLLLPHPARARSRATGLPPALASQLPSPRHPSSARALSPRSWPNRATLPPRARARLAAGVTSSRREGRARWQRARARARQGRRRRGKSSPGGGSGRRWRHGGRR</sequence>
<reference evidence="2" key="1">
    <citation type="submission" date="2020-05" db="EMBL/GenBank/DDBJ databases">
        <title>WGS assembly of Panicum virgatum.</title>
        <authorList>
            <person name="Lovell J.T."/>
            <person name="Jenkins J."/>
            <person name="Shu S."/>
            <person name="Juenger T.E."/>
            <person name="Schmutz J."/>
        </authorList>
    </citation>
    <scope>NUCLEOTIDE SEQUENCE</scope>
    <source>
        <strain evidence="2">AP13</strain>
    </source>
</reference>
<dbReference type="Proteomes" id="UP000823388">
    <property type="component" value="Chromosome 1K"/>
</dbReference>
<comment type="caution">
    <text evidence="2">The sequence shown here is derived from an EMBL/GenBank/DDBJ whole genome shotgun (WGS) entry which is preliminary data.</text>
</comment>
<evidence type="ECO:0000313" key="2">
    <source>
        <dbReference type="EMBL" id="KAG2658575.1"/>
    </source>
</evidence>
<feature type="compositionally biased region" description="Low complexity" evidence="1">
    <location>
        <begin position="162"/>
        <end position="175"/>
    </location>
</feature>
<protein>
    <submittedName>
        <fullName evidence="2">Uncharacterized protein</fullName>
    </submittedName>
</protein>
<feature type="compositionally biased region" description="Basic residues" evidence="1">
    <location>
        <begin position="187"/>
        <end position="204"/>
    </location>
</feature>